<accession>A0A3B5M7M1</accession>
<feature type="region of interest" description="Disordered" evidence="2">
    <location>
        <begin position="479"/>
        <end position="702"/>
    </location>
</feature>
<dbReference type="PROSITE" id="PS50102">
    <property type="entry name" value="RRM"/>
    <property type="match status" value="1"/>
</dbReference>
<dbReference type="Gene3D" id="3.30.70.330">
    <property type="match status" value="1"/>
</dbReference>
<feature type="compositionally biased region" description="Basic and acidic residues" evidence="2">
    <location>
        <begin position="761"/>
        <end position="794"/>
    </location>
</feature>
<evidence type="ECO:0000259" key="3">
    <source>
        <dbReference type="PROSITE" id="PS50102"/>
    </source>
</evidence>
<dbReference type="SMART" id="SM00360">
    <property type="entry name" value="RRM"/>
    <property type="match status" value="1"/>
</dbReference>
<feature type="compositionally biased region" description="Gly residues" evidence="2">
    <location>
        <begin position="142"/>
        <end position="154"/>
    </location>
</feature>
<feature type="compositionally biased region" description="Basic and acidic residues" evidence="2">
    <location>
        <begin position="738"/>
        <end position="750"/>
    </location>
</feature>
<dbReference type="AlphaFoldDB" id="A0A3B5M7M1"/>
<feature type="compositionally biased region" description="Basic and acidic residues" evidence="2">
    <location>
        <begin position="674"/>
        <end position="684"/>
    </location>
</feature>
<dbReference type="Ensembl" id="ENSXCOT00000019737.1">
    <property type="protein sequence ID" value="ENSXCOP00000019497.1"/>
    <property type="gene ID" value="ENSXCOG00000014644.1"/>
</dbReference>
<dbReference type="InterPro" id="IPR012677">
    <property type="entry name" value="Nucleotide-bd_a/b_plait_sf"/>
</dbReference>
<dbReference type="Proteomes" id="UP000261380">
    <property type="component" value="Unplaced"/>
</dbReference>
<evidence type="ECO:0000256" key="1">
    <source>
        <dbReference type="PROSITE-ProRule" id="PRU00176"/>
    </source>
</evidence>
<name>A0A3B5M7M1_9TELE</name>
<keyword evidence="5" id="KW-1185">Reference proteome</keyword>
<feature type="region of interest" description="Disordered" evidence="2">
    <location>
        <begin position="136"/>
        <end position="167"/>
    </location>
</feature>
<dbReference type="InterPro" id="IPR035979">
    <property type="entry name" value="RBD_domain_sf"/>
</dbReference>
<proteinExistence type="predicted"/>
<dbReference type="GeneTree" id="ENSGT01030000234642"/>
<evidence type="ECO:0000256" key="2">
    <source>
        <dbReference type="SAM" id="MobiDB-lite"/>
    </source>
</evidence>
<dbReference type="STRING" id="32473.ENSXCOP00000019497"/>
<keyword evidence="1" id="KW-0694">RNA-binding</keyword>
<feature type="compositionally biased region" description="Basic and acidic residues" evidence="2">
    <location>
        <begin position="618"/>
        <end position="666"/>
    </location>
</feature>
<feature type="compositionally biased region" description="Low complexity" evidence="2">
    <location>
        <begin position="488"/>
        <end position="513"/>
    </location>
</feature>
<feature type="region of interest" description="Disordered" evidence="2">
    <location>
        <begin position="736"/>
        <end position="811"/>
    </location>
</feature>
<dbReference type="PROSITE" id="PS00028">
    <property type="entry name" value="ZINC_FINGER_C2H2_1"/>
    <property type="match status" value="1"/>
</dbReference>
<organism evidence="4 5">
    <name type="scientific">Xiphophorus couchianus</name>
    <name type="common">Monterrey platyfish</name>
    <dbReference type="NCBI Taxonomy" id="32473"/>
    <lineage>
        <taxon>Eukaryota</taxon>
        <taxon>Metazoa</taxon>
        <taxon>Chordata</taxon>
        <taxon>Craniata</taxon>
        <taxon>Vertebrata</taxon>
        <taxon>Euteleostomi</taxon>
        <taxon>Actinopterygii</taxon>
        <taxon>Neopterygii</taxon>
        <taxon>Teleostei</taxon>
        <taxon>Neoteleostei</taxon>
        <taxon>Acanthomorphata</taxon>
        <taxon>Ovalentaria</taxon>
        <taxon>Atherinomorphae</taxon>
        <taxon>Cyprinodontiformes</taxon>
        <taxon>Poeciliidae</taxon>
        <taxon>Poeciliinae</taxon>
        <taxon>Xiphophorus</taxon>
    </lineage>
</organism>
<dbReference type="InterPro" id="IPR000504">
    <property type="entry name" value="RRM_dom"/>
</dbReference>
<evidence type="ECO:0000313" key="5">
    <source>
        <dbReference type="Proteomes" id="UP000261380"/>
    </source>
</evidence>
<dbReference type="GO" id="GO:0003723">
    <property type="term" value="F:RNA binding"/>
    <property type="evidence" value="ECO:0007669"/>
    <property type="project" value="UniProtKB-UniRule"/>
</dbReference>
<dbReference type="SUPFAM" id="SSF54928">
    <property type="entry name" value="RNA-binding domain, RBD"/>
    <property type="match status" value="1"/>
</dbReference>
<sequence>MMLPPPCFILPSFSSKQKKGLPVGAQLPGNVQAGPQLPNQLFLTPASLQLAQLQAQLTLHRLKLAQGGNTANAASILNQLISNVNMSQPLLNQLRSSSLVGNPQGAFPTGVIGFPSSNSAVGSLVGGAFNQNSGNVRLDHPCGGGGKSQQGGEYGKTPGSAYSSDTDRRLQYSLSGGTSADEQYAGIKSQAKNMSNVGFHRDFYGHELQGQPVGFSSNEQMNSTAHKEQWKGHNNLNQTGKVNMASNPPTAWPSAGQPIWNRTELYNPEEPTPEPKLNCSGVSSFGMQGFGSYQTLHGGEETLPSGTRTLQTNQVNDFYGITPSQLPHQCSICEKKVYNLKDWDQHVKGKLHLQNRTLYPFPPRKASAGRVVHICNLPEGSCTENDVINLGIPFGKVTNYILMRSTHQAFLEMAYVEAAQAMVQYYQLTPATINGQKLLIRMSKRYKELQLKKPGKDVQSIIQDITSQRERDKMQELEHYLPDRARSRSPISRSLSPHSHSPSFTSCSSAHSPPAAPCRGQDRGSNGLSPHRGSRDWPSHLRRGEDERERDDPWRNGGMDDKRPNGRTADRRKSYHKHLGHLRSADERGSGETTTTRSSRDWHPRDSPLSSSLNSYRSMDEDFNRASHYRHDAKPRRRDGDHPVRSRHSEFETTDEPRCRTPEDKRRSKNPSRRNTEKQERETVPENTVSENVLESAEDTDEECWYPKNMEELVTVDEVGGEDDCILEPDLSELEEFTSCHKEPTAERSQQKHTSPSAPAVEEHKESDEKPEREDSFEETRGEASASEAEKAEDQIAAPSTETEKVNLETTEQKVADISGFPSEEFKAALEETCLESAKLPNNTTPDEPMENHICLPEDSRSQEERQTPDKIHLEVQLKDGSLKRGTSQQYVRSFFLIFSKGDFQKYVTLIAFFIFRNHAATCFISVRGLETLNQ</sequence>
<feature type="domain" description="RRM" evidence="3">
    <location>
        <begin position="370"/>
        <end position="445"/>
    </location>
</feature>
<dbReference type="CDD" id="cd12685">
    <property type="entry name" value="RRM_RBM20"/>
    <property type="match status" value="1"/>
</dbReference>
<feature type="compositionally biased region" description="Low complexity" evidence="2">
    <location>
        <begin position="607"/>
        <end position="617"/>
    </location>
</feature>
<evidence type="ECO:0000313" key="4">
    <source>
        <dbReference type="Ensembl" id="ENSXCOP00000019497.1"/>
    </source>
</evidence>
<feature type="compositionally biased region" description="Basic and acidic residues" evidence="2">
    <location>
        <begin position="533"/>
        <end position="572"/>
    </location>
</feature>
<reference evidence="4" key="2">
    <citation type="submission" date="2025-09" db="UniProtKB">
        <authorList>
            <consortium name="Ensembl"/>
        </authorList>
    </citation>
    <scope>IDENTIFICATION</scope>
</reference>
<dbReference type="InterPro" id="IPR013087">
    <property type="entry name" value="Znf_C2H2_type"/>
</dbReference>
<reference evidence="4" key="1">
    <citation type="submission" date="2025-08" db="UniProtKB">
        <authorList>
            <consortium name="Ensembl"/>
        </authorList>
    </citation>
    <scope>IDENTIFICATION</scope>
</reference>
<protein>
    <submittedName>
        <fullName evidence="4">RNA binding motif protein 20</fullName>
    </submittedName>
</protein>
<gene>
    <name evidence="4" type="primary">RBM20</name>
</gene>
<feature type="compositionally biased region" description="Basic and acidic residues" evidence="2">
    <location>
        <begin position="802"/>
        <end position="811"/>
    </location>
</feature>
<dbReference type="InterPro" id="IPR034790">
    <property type="entry name" value="RBM20_RRM"/>
</dbReference>
<dbReference type="PANTHER" id="PTHR15592">
    <property type="entry name" value="MATRIN 3/NUCLEAR PROTEIN 220-RELATED"/>
    <property type="match status" value="1"/>
</dbReference>